<dbReference type="OrthoDB" id="1420424at2"/>
<protein>
    <recommendedName>
        <fullName evidence="5">Adhesin domain-containing protein</fullName>
    </recommendedName>
</protein>
<dbReference type="EMBL" id="LSFM01000018">
    <property type="protein sequence ID" value="OBY65516.1"/>
    <property type="molecule type" value="Genomic_DNA"/>
</dbReference>
<keyword evidence="2" id="KW-0732">Signal</keyword>
<evidence type="ECO:0008006" key="5">
    <source>
        <dbReference type="Google" id="ProtNLM"/>
    </source>
</evidence>
<gene>
    <name evidence="3" type="ORF">LPB3_03905</name>
</gene>
<feature type="signal peptide" evidence="2">
    <location>
        <begin position="1"/>
        <end position="23"/>
    </location>
</feature>
<evidence type="ECO:0000313" key="4">
    <source>
        <dbReference type="Proteomes" id="UP000092584"/>
    </source>
</evidence>
<proteinExistence type="predicted"/>
<dbReference type="AlphaFoldDB" id="A0A1B8U0Y5"/>
<sequence>MKHKSYKYIFTFIAISFLGTAFAQKFDKKFTENFTTNKDVEVAINASNTDINVTTWDKNEVQIEAFIEIEGISKEEAEKFFKNWEFEALGNKRKVQITSKGNNAFNFKNDFVFFDDMNFDFEMPNIDFSSFENLELPKMDFDFDFNFDFKDVFDDIDENMGKDGKYNFRWKDDDNNIVINTKEEWEAFKKSKKYAELKSKMKIDKEKLRKDFAESQEEMKKQLKESKEKYYKIDKEKIKQELLKVKEELKKLNFKSNSDDIIINGKKIKIKKRLEIKVPKGATFDLNTRHCKVTLPNTVAFGNVKYGTFNAHNLNGGELTIDFSPVTINDLNACTLFLNNVTDAKIASVTNTNLNTNSSGIFINLVNDNVDIKGKFGDLEVLNFSPTFTSFNLNLDASSAILNFKNIKDKLNFAATYLSENPSSNKSKSTTFHGMISAKTNRIIIEAKNSKLTVIK</sequence>
<evidence type="ECO:0000256" key="1">
    <source>
        <dbReference type="SAM" id="Coils"/>
    </source>
</evidence>
<name>A0A1B8U0Y5_9FLAO</name>
<reference evidence="4" key="1">
    <citation type="submission" date="2016-02" db="EMBL/GenBank/DDBJ databases">
        <authorList>
            <person name="Shin S.-K."/>
            <person name="Yi H."/>
            <person name="Kim E."/>
        </authorList>
    </citation>
    <scope>NUCLEOTIDE SEQUENCE [LARGE SCALE GENOMIC DNA]</scope>
    <source>
        <strain evidence="4">LPB0003</strain>
    </source>
</reference>
<feature type="chain" id="PRO_5008615869" description="Adhesin domain-containing protein" evidence="2">
    <location>
        <begin position="24"/>
        <end position="456"/>
    </location>
</feature>
<organism evidence="3 4">
    <name type="scientific">Polaribacter vadi</name>
    <dbReference type="NCBI Taxonomy" id="1774273"/>
    <lineage>
        <taxon>Bacteria</taxon>
        <taxon>Pseudomonadati</taxon>
        <taxon>Bacteroidota</taxon>
        <taxon>Flavobacteriia</taxon>
        <taxon>Flavobacteriales</taxon>
        <taxon>Flavobacteriaceae</taxon>
    </lineage>
</organism>
<comment type="caution">
    <text evidence="3">The sequence shown here is derived from an EMBL/GenBank/DDBJ whole genome shotgun (WGS) entry which is preliminary data.</text>
</comment>
<keyword evidence="1" id="KW-0175">Coiled coil</keyword>
<evidence type="ECO:0000313" key="3">
    <source>
        <dbReference type="EMBL" id="OBY65516.1"/>
    </source>
</evidence>
<keyword evidence="4" id="KW-1185">Reference proteome</keyword>
<dbReference type="RefSeq" id="WP_065318293.1">
    <property type="nucleotide sequence ID" value="NZ_CP017477.1"/>
</dbReference>
<feature type="coiled-coil region" evidence="1">
    <location>
        <begin position="198"/>
        <end position="255"/>
    </location>
</feature>
<accession>A0A1B8U0Y5</accession>
<dbReference type="Proteomes" id="UP000092584">
    <property type="component" value="Unassembled WGS sequence"/>
</dbReference>
<evidence type="ECO:0000256" key="2">
    <source>
        <dbReference type="SAM" id="SignalP"/>
    </source>
</evidence>
<dbReference type="KEGG" id="pob:LPB03_01205"/>
<dbReference type="STRING" id="1774273.LPB03_01205"/>